<protein>
    <recommendedName>
        <fullName evidence="7">Dockerin domain-containing protein</fullName>
    </recommendedName>
</protein>
<accession>A0A3B0YDL4</accession>
<feature type="compositionally biased region" description="Polar residues" evidence="6">
    <location>
        <begin position="492"/>
        <end position="514"/>
    </location>
</feature>
<feature type="region of interest" description="Disordered" evidence="6">
    <location>
        <begin position="1008"/>
        <end position="1028"/>
    </location>
</feature>
<evidence type="ECO:0000313" key="8">
    <source>
        <dbReference type="EMBL" id="VAW74333.1"/>
    </source>
</evidence>
<evidence type="ECO:0000256" key="6">
    <source>
        <dbReference type="SAM" id="MobiDB-lite"/>
    </source>
</evidence>
<feature type="region of interest" description="Disordered" evidence="6">
    <location>
        <begin position="699"/>
        <end position="718"/>
    </location>
</feature>
<dbReference type="Gene3D" id="1.10.1330.10">
    <property type="entry name" value="Dockerin domain"/>
    <property type="match status" value="1"/>
</dbReference>
<feature type="compositionally biased region" description="Polar residues" evidence="6">
    <location>
        <begin position="1154"/>
        <end position="1193"/>
    </location>
</feature>
<keyword evidence="2" id="KW-0964">Secreted</keyword>
<dbReference type="GO" id="GO:0004623">
    <property type="term" value="F:phospholipase A2 activity"/>
    <property type="evidence" value="ECO:0007669"/>
    <property type="project" value="InterPro"/>
</dbReference>
<dbReference type="PANTHER" id="PTHR32305">
    <property type="match status" value="1"/>
</dbReference>
<name>A0A3B0YDL4_9ZZZZ</name>
<dbReference type="Pfam" id="PF03527">
    <property type="entry name" value="RHS"/>
    <property type="match status" value="1"/>
</dbReference>
<feature type="non-terminal residue" evidence="8">
    <location>
        <position position="1"/>
    </location>
</feature>
<dbReference type="Pfam" id="PF18884">
    <property type="entry name" value="TSP3_bac"/>
    <property type="match status" value="1"/>
</dbReference>
<dbReference type="InterPro" id="IPR036439">
    <property type="entry name" value="Dockerin_dom_sf"/>
</dbReference>
<feature type="domain" description="Dockerin" evidence="7">
    <location>
        <begin position="1216"/>
        <end position="1284"/>
    </location>
</feature>
<feature type="region of interest" description="Disordered" evidence="6">
    <location>
        <begin position="1"/>
        <end position="21"/>
    </location>
</feature>
<dbReference type="CDD" id="cd14256">
    <property type="entry name" value="Dockerin_I"/>
    <property type="match status" value="1"/>
</dbReference>
<keyword evidence="4" id="KW-0677">Repeat</keyword>
<dbReference type="InterPro" id="IPR059100">
    <property type="entry name" value="TSP3_bac"/>
</dbReference>
<feature type="region of interest" description="Disordered" evidence="6">
    <location>
        <begin position="1150"/>
        <end position="1228"/>
    </location>
</feature>
<dbReference type="InterPro" id="IPR031325">
    <property type="entry name" value="RHS_repeat"/>
</dbReference>
<evidence type="ECO:0000256" key="3">
    <source>
        <dbReference type="ARBA" id="ARBA00022729"/>
    </source>
</evidence>
<keyword evidence="3" id="KW-0732">Signal</keyword>
<dbReference type="PROSITE" id="PS51766">
    <property type="entry name" value="DOCKERIN"/>
    <property type="match status" value="1"/>
</dbReference>
<dbReference type="InterPro" id="IPR002105">
    <property type="entry name" value="Dockerin_1_rpt"/>
</dbReference>
<dbReference type="GO" id="GO:0006644">
    <property type="term" value="P:phospholipid metabolic process"/>
    <property type="evidence" value="ECO:0007669"/>
    <property type="project" value="InterPro"/>
</dbReference>
<evidence type="ECO:0000256" key="4">
    <source>
        <dbReference type="ARBA" id="ARBA00022737"/>
    </source>
</evidence>
<dbReference type="NCBIfam" id="TIGR03696">
    <property type="entry name" value="Rhs_assc_core"/>
    <property type="match status" value="1"/>
</dbReference>
<dbReference type="InterPro" id="IPR050708">
    <property type="entry name" value="T6SS_VgrG/RHS"/>
</dbReference>
<dbReference type="InterPro" id="IPR022385">
    <property type="entry name" value="Rhs_assc_core"/>
</dbReference>
<gene>
    <name evidence="8" type="ORF">MNBD_GAMMA15-1337</name>
</gene>
<feature type="region of interest" description="Disordered" evidence="6">
    <location>
        <begin position="487"/>
        <end position="516"/>
    </location>
</feature>
<dbReference type="InterPro" id="IPR056823">
    <property type="entry name" value="TEN-like_YD-shell"/>
</dbReference>
<dbReference type="GO" id="GO:0000272">
    <property type="term" value="P:polysaccharide catabolic process"/>
    <property type="evidence" value="ECO:0007669"/>
    <property type="project" value="InterPro"/>
</dbReference>
<dbReference type="InterPro" id="IPR006530">
    <property type="entry name" value="YD"/>
</dbReference>
<evidence type="ECO:0000259" key="7">
    <source>
        <dbReference type="PROSITE" id="PS51766"/>
    </source>
</evidence>
<dbReference type="Pfam" id="PF25023">
    <property type="entry name" value="TEN_YD-shell"/>
    <property type="match status" value="1"/>
</dbReference>
<organism evidence="8">
    <name type="scientific">hydrothermal vent metagenome</name>
    <dbReference type="NCBI Taxonomy" id="652676"/>
    <lineage>
        <taxon>unclassified sequences</taxon>
        <taxon>metagenomes</taxon>
        <taxon>ecological metagenomes</taxon>
    </lineage>
</organism>
<comment type="subcellular location">
    <subcellularLocation>
        <location evidence="1">Secreted</location>
    </subcellularLocation>
</comment>
<dbReference type="Pfam" id="PF00404">
    <property type="entry name" value="Dockerin_1"/>
    <property type="match status" value="1"/>
</dbReference>
<keyword evidence="5" id="KW-0106">Calcium</keyword>
<dbReference type="EMBL" id="UOFN01000034">
    <property type="protein sequence ID" value="VAW74333.1"/>
    <property type="molecule type" value="Genomic_DNA"/>
</dbReference>
<evidence type="ECO:0000256" key="5">
    <source>
        <dbReference type="ARBA" id="ARBA00022837"/>
    </source>
</evidence>
<dbReference type="PROSITE" id="PS00018">
    <property type="entry name" value="EF_HAND_1"/>
    <property type="match status" value="2"/>
</dbReference>
<dbReference type="GO" id="GO:0004553">
    <property type="term" value="F:hydrolase activity, hydrolyzing O-glycosyl compounds"/>
    <property type="evidence" value="ECO:0007669"/>
    <property type="project" value="InterPro"/>
</dbReference>
<dbReference type="PANTHER" id="PTHR32305:SF15">
    <property type="entry name" value="PROTEIN RHSA-RELATED"/>
    <property type="match status" value="1"/>
</dbReference>
<dbReference type="InterPro" id="IPR018247">
    <property type="entry name" value="EF_Hand_1_Ca_BS"/>
</dbReference>
<dbReference type="InterPro" id="IPR036444">
    <property type="entry name" value="PLipase_A2_dom_sf"/>
</dbReference>
<dbReference type="GO" id="GO:0050482">
    <property type="term" value="P:arachidonate secretion"/>
    <property type="evidence" value="ECO:0007669"/>
    <property type="project" value="InterPro"/>
</dbReference>
<evidence type="ECO:0000256" key="2">
    <source>
        <dbReference type="ARBA" id="ARBA00022525"/>
    </source>
</evidence>
<dbReference type="InterPro" id="IPR016134">
    <property type="entry name" value="Dockerin_dom"/>
</dbReference>
<dbReference type="InterPro" id="IPR001826">
    <property type="entry name" value="RHS"/>
</dbReference>
<proteinExistence type="predicted"/>
<dbReference type="SUPFAM" id="SSF63446">
    <property type="entry name" value="Type I dockerin domain"/>
    <property type="match status" value="1"/>
</dbReference>
<reference evidence="8" key="1">
    <citation type="submission" date="2018-06" db="EMBL/GenBank/DDBJ databases">
        <authorList>
            <person name="Zhirakovskaya E."/>
        </authorList>
    </citation>
    <scope>NUCLEOTIDE SEQUENCE</scope>
</reference>
<evidence type="ECO:0000256" key="1">
    <source>
        <dbReference type="ARBA" id="ARBA00004613"/>
    </source>
</evidence>
<sequence length="1537" mass="166095">SPASGEKTQFETDYRSPSNVSDLGFYRNYSSEESSPSLSDVGNNWQHNYASSLRNGPVNNDILKYGSTKYYTSTDACEQGFSELKGSVWGGALGNATAARISRNVCRISNASGQTQAEFNIVQVPYTGAPGFAPPNANYKTLTRGNGSVFVFKNTNGQWLSQTSQNVSLVPSGTDWVFTDSNSTRETYNATGQLISSTTLSGRTSILDYGVSTANGGDDDPATLDSVSDASGHSLLFSYSDNNGSPRLSTVTTPDGNIGYRYDAIGNLEFIDNPDGTTRQYHYEDTNYAFALTGITDERGIRYATWAYNTDGKAILSEHAGGVERVDLAYNPDGTTTVTGSRGAVRTYTFTLQRGSRRVAQITGDQCTTCPNGDKKARSYDANGYLASYTDWGDVVTRFGGYDNKGQYACKTVGVTLSDAADTSTDGCAFDPAASPDARRTDYLYDARFFNKITALTEPSVFPGSNKVTTRTFDAYGNLALETISGFDPSGTPVSRTTTRQYTGPLNQLSQTDGPRTDVADITTYRYHPNDTSIPIGSRARLLEIEDANGVLIRSNIQYTATGKVSSESRPNGLSLSYTYYPGNDRLQTLTETGASSTRVTRWTYLPTGEVQTITTADSTPDATVLTFGYDDARRLTDITDGLGNFTHYTLDTEDNRTREATCTAGGGATCADTDPALTRLITQTFDIYNRLDTTAQANETSNPTFAPDGTLDTQTDGNNTVTEYSYDALKRLTQVQQDFGGTDPTTANTTTGYGYDVADRLTQVTDPINGNTSYAYDDLGNLTAQTSPDTGTTSFQYDGAGNLANKTDANGQTFTYVYDALNRLTSLDAPGTADDITYAYDTCLNGSGRLCAVTYGTGTLPAGNQIHYQYNAFGDLTQHQGLLYGYDAQGRLKTLDYPSGSRITTQYDAAGQVSQIDFQINGQTQTLASNLGYAPFGPLTNLTFGNSLTLVQALDTAYRLTGQTTTGVLERSYPQYDGNGNRLSQTDTLATTSTFTYDPLSRLNTANGPFGARDYDHDKNGNRTQDISDSVTTASTYEPNSRRMDTLGATDVLLDTNGNTLNQGNWSYTWNPHNRLTTATETATLKASFRYNGLGQRIAKTNETTATGEYVLYGQNGERLVETDANGNILIEYIYLNGQLLAIYTPDDDQDGIPNTQEASQGTLPVNTDSDGGGLSNLNEWYQTGTDSQNPDSDGDGALDGAEIAAGTNPNQSSSFPGDGDINENGETNVGDLVLLYQFVLGNRTPTPAEFTHADMNQDGTLNVADLLLLQKQILQAWLGIETGTAIAKIDNRRPTTIANNQTASTPMLDWFITPAQALQNNAGLLYYAHLDPLGTPQALTDEAGTTVWTAVYDPYGKVMVNEDPDGDGNIIEFNARFPGQYYDQETGLYYNYFRYYDPQTGRYVTADPLGVVPDPNATQSNLNHLYVYANNNPVNLTDPYGLLPGMPLPNGGPFGSVCGSGSGATFIPDGRFKDACRKHDECYGTCGKTKEQCDLELCTNGACLYGFLLDGALSGPSKRAYDEAQKENGCDDCNK</sequence>
<dbReference type="SUPFAM" id="SSF48619">
    <property type="entry name" value="Phospholipase A2, PLA2"/>
    <property type="match status" value="1"/>
</dbReference>
<dbReference type="Gene3D" id="2.180.10.10">
    <property type="entry name" value="RHS repeat-associated core"/>
    <property type="match status" value="4"/>
</dbReference>
<dbReference type="NCBIfam" id="TIGR01643">
    <property type="entry name" value="YD_repeat_2x"/>
    <property type="match status" value="3"/>
</dbReference>
<dbReference type="Pfam" id="PF05593">
    <property type="entry name" value="RHS_repeat"/>
    <property type="match status" value="3"/>
</dbReference>